<comment type="caution">
    <text evidence="3">The sequence shown here is derived from an EMBL/GenBank/DDBJ whole genome shotgun (WGS) entry which is preliminary data.</text>
</comment>
<dbReference type="EMBL" id="JAANBB010000378">
    <property type="protein sequence ID" value="KAF7543273.1"/>
    <property type="molecule type" value="Genomic_DNA"/>
</dbReference>
<evidence type="ECO:0000313" key="3">
    <source>
        <dbReference type="EMBL" id="KAF7543273.1"/>
    </source>
</evidence>
<protein>
    <recommendedName>
        <fullName evidence="2">Protein kinase domain-containing protein</fullName>
    </recommendedName>
</protein>
<keyword evidence="4" id="KW-1185">Reference proteome</keyword>
<name>A0A9P5H536_9HYPO</name>
<dbReference type="InterPro" id="IPR011009">
    <property type="entry name" value="Kinase-like_dom_sf"/>
</dbReference>
<dbReference type="GO" id="GO:0005524">
    <property type="term" value="F:ATP binding"/>
    <property type="evidence" value="ECO:0007669"/>
    <property type="project" value="InterPro"/>
</dbReference>
<reference evidence="3" key="1">
    <citation type="submission" date="2020-03" db="EMBL/GenBank/DDBJ databases">
        <title>Draft Genome Sequence of Cylindrodendrum hubeiense.</title>
        <authorList>
            <person name="Buettner E."/>
            <person name="Kellner H."/>
        </authorList>
    </citation>
    <scope>NUCLEOTIDE SEQUENCE</scope>
    <source>
        <strain evidence="3">IHI 201604</strain>
    </source>
</reference>
<dbReference type="SUPFAM" id="SSF56112">
    <property type="entry name" value="Protein kinase-like (PK-like)"/>
    <property type="match status" value="1"/>
</dbReference>
<organism evidence="3 4">
    <name type="scientific">Cylindrodendrum hubeiense</name>
    <dbReference type="NCBI Taxonomy" id="595255"/>
    <lineage>
        <taxon>Eukaryota</taxon>
        <taxon>Fungi</taxon>
        <taxon>Dikarya</taxon>
        <taxon>Ascomycota</taxon>
        <taxon>Pezizomycotina</taxon>
        <taxon>Sordariomycetes</taxon>
        <taxon>Hypocreomycetidae</taxon>
        <taxon>Hypocreales</taxon>
        <taxon>Nectriaceae</taxon>
        <taxon>Cylindrodendrum</taxon>
    </lineage>
</organism>
<dbReference type="AlphaFoldDB" id="A0A9P5H536"/>
<dbReference type="PANTHER" id="PTHR24359">
    <property type="entry name" value="SERINE/THREONINE-PROTEIN KINASE SBK1"/>
    <property type="match status" value="1"/>
</dbReference>
<evidence type="ECO:0000313" key="4">
    <source>
        <dbReference type="Proteomes" id="UP000722485"/>
    </source>
</evidence>
<dbReference type="Proteomes" id="UP000722485">
    <property type="component" value="Unassembled WGS sequence"/>
</dbReference>
<feature type="region of interest" description="Disordered" evidence="1">
    <location>
        <begin position="385"/>
        <end position="409"/>
    </location>
</feature>
<dbReference type="Gene3D" id="1.10.510.10">
    <property type="entry name" value="Transferase(Phosphotransferase) domain 1"/>
    <property type="match status" value="1"/>
</dbReference>
<dbReference type="Pfam" id="PF00069">
    <property type="entry name" value="Pkinase"/>
    <property type="match status" value="1"/>
</dbReference>
<evidence type="ECO:0000259" key="2">
    <source>
        <dbReference type="PROSITE" id="PS50011"/>
    </source>
</evidence>
<dbReference type="OrthoDB" id="5986190at2759"/>
<dbReference type="GO" id="GO:0004674">
    <property type="term" value="F:protein serine/threonine kinase activity"/>
    <property type="evidence" value="ECO:0007669"/>
    <property type="project" value="TreeGrafter"/>
</dbReference>
<sequence>MTPMDYNSICNEIYEQILLRLERKDRESLRFAPKGTAEAILQSDVLLQFFHSLLPPRQPEDNTLRLEITGDTFVKRIEDRRLHKFLAVLIFASCPIEATILFVRKLVAQDAWPIISVKGRHLDFLPAHRSDLLDLFDKDGVTVDRVLGKQACFCPVVFHKRDEITVKNPEHYRLPYLEDEVEVGNGSFGRVFRVHIAKGHFYDPSLGIEYPKSIVLARKDYNVSSEYEVRGQGERDIIQKILKSNARDCKNILESFGSIEIGNTYSLLMPFAMCDLRGYMMEHHKSQPSTTEAKAKMVLCAEGLSGGLNFLHTKMQTSDRTEDLVCYHMDLKPSNILVFRDTTHDPEGFIWKLSDFGMSRVKIRRGRSEVEKDFNTWFKLRNDNPESTPSATINRRGEGTYLAPESKLSGPSMKSPSDVWSLGCVLSVLFAYLEEGKAGVESYQRERNNNPKADGIDRFFLRAGNFSPARVHPAISIRHKRLVEAARQRSLEESQIVSHMLTYLETSVFKLEPKDRNDAAQIQAKLLEIFRRYIELQPPPDRSERDASLSSWRDRLVR</sequence>
<feature type="domain" description="Protein kinase" evidence="2">
    <location>
        <begin position="177"/>
        <end position="530"/>
    </location>
</feature>
<proteinExistence type="predicted"/>
<dbReference type="PANTHER" id="PTHR24359:SF1">
    <property type="entry name" value="INHIBITOR OF NUCLEAR FACTOR KAPPA-B KINASE EPSILON SUBUNIT HOMOLOG 1-RELATED"/>
    <property type="match status" value="1"/>
</dbReference>
<accession>A0A9P5H536</accession>
<feature type="compositionally biased region" description="Basic and acidic residues" evidence="1">
    <location>
        <begin position="541"/>
        <end position="558"/>
    </location>
</feature>
<gene>
    <name evidence="3" type="ORF">G7Z17_g10871</name>
</gene>
<feature type="region of interest" description="Disordered" evidence="1">
    <location>
        <begin position="539"/>
        <end position="558"/>
    </location>
</feature>
<dbReference type="InterPro" id="IPR008271">
    <property type="entry name" value="Ser/Thr_kinase_AS"/>
</dbReference>
<dbReference type="InterPro" id="IPR000719">
    <property type="entry name" value="Prot_kinase_dom"/>
</dbReference>
<dbReference type="PROSITE" id="PS00108">
    <property type="entry name" value="PROTEIN_KINASE_ST"/>
    <property type="match status" value="1"/>
</dbReference>
<dbReference type="SMART" id="SM00220">
    <property type="entry name" value="S_TKc"/>
    <property type="match status" value="1"/>
</dbReference>
<evidence type="ECO:0000256" key="1">
    <source>
        <dbReference type="SAM" id="MobiDB-lite"/>
    </source>
</evidence>
<dbReference type="PROSITE" id="PS50011">
    <property type="entry name" value="PROTEIN_KINASE_DOM"/>
    <property type="match status" value="1"/>
</dbReference>